<dbReference type="EMBL" id="JBAHYK010000983">
    <property type="protein sequence ID" value="KAL0570157.1"/>
    <property type="molecule type" value="Genomic_DNA"/>
</dbReference>
<dbReference type="Pfam" id="PF18637">
    <property type="entry name" value="AUDH_Cupin"/>
    <property type="match status" value="1"/>
</dbReference>
<dbReference type="SUPFAM" id="SSF69318">
    <property type="entry name" value="Integrin alpha N-terminal domain"/>
    <property type="match status" value="1"/>
</dbReference>
<proteinExistence type="predicted"/>
<comment type="caution">
    <text evidence="3">The sequence shown here is derived from an EMBL/GenBank/DDBJ whole genome shotgun (WGS) entry which is preliminary data.</text>
</comment>
<dbReference type="InterPro" id="IPR054583">
    <property type="entry name" value="Beta-prop_AUDH"/>
</dbReference>
<evidence type="ECO:0000259" key="2">
    <source>
        <dbReference type="Pfam" id="PF22301"/>
    </source>
</evidence>
<dbReference type="InterPro" id="IPR040887">
    <property type="entry name" value="AUDH_Cupin"/>
</dbReference>
<name>A0ABR3F4J7_9AGAR</name>
<evidence type="ECO:0008006" key="5">
    <source>
        <dbReference type="Google" id="ProtNLM"/>
    </source>
</evidence>
<evidence type="ECO:0000313" key="3">
    <source>
        <dbReference type="EMBL" id="KAL0570157.1"/>
    </source>
</evidence>
<keyword evidence="4" id="KW-1185">Reference proteome</keyword>
<feature type="domain" description="Aldos-2-ulose dehydratase/isomerase (AUDH) Cupin" evidence="1">
    <location>
        <begin position="455"/>
        <end position="776"/>
    </location>
</feature>
<reference evidence="3 4" key="1">
    <citation type="submission" date="2024-02" db="EMBL/GenBank/DDBJ databases">
        <title>A draft genome for the cacao thread blight pathogen Marasmius crinis-equi.</title>
        <authorList>
            <person name="Cohen S.P."/>
            <person name="Baruah I.K."/>
            <person name="Amoako-Attah I."/>
            <person name="Bukari Y."/>
            <person name="Meinhardt L.W."/>
            <person name="Bailey B.A."/>
        </authorList>
    </citation>
    <scope>NUCLEOTIDE SEQUENCE [LARGE SCALE GENOMIC DNA]</scope>
    <source>
        <strain evidence="3 4">GH-76</strain>
    </source>
</reference>
<organism evidence="3 4">
    <name type="scientific">Marasmius crinis-equi</name>
    <dbReference type="NCBI Taxonomy" id="585013"/>
    <lineage>
        <taxon>Eukaryota</taxon>
        <taxon>Fungi</taxon>
        <taxon>Dikarya</taxon>
        <taxon>Basidiomycota</taxon>
        <taxon>Agaricomycotina</taxon>
        <taxon>Agaricomycetes</taxon>
        <taxon>Agaricomycetidae</taxon>
        <taxon>Agaricales</taxon>
        <taxon>Marasmiineae</taxon>
        <taxon>Marasmiaceae</taxon>
        <taxon>Marasmius</taxon>
    </lineage>
</organism>
<dbReference type="InterPro" id="IPR028994">
    <property type="entry name" value="Integrin_alpha_N"/>
</dbReference>
<accession>A0ABR3F4J7</accession>
<protein>
    <recommendedName>
        <fullName evidence="5">Aldos-2-ulose dehydratase/isomerase (AUDH) Cupin domain-containing protein</fullName>
    </recommendedName>
</protein>
<gene>
    <name evidence="3" type="ORF">V5O48_011812</name>
</gene>
<evidence type="ECO:0000313" key="4">
    <source>
        <dbReference type="Proteomes" id="UP001465976"/>
    </source>
</evidence>
<evidence type="ECO:0000259" key="1">
    <source>
        <dbReference type="Pfam" id="PF18637"/>
    </source>
</evidence>
<sequence>MCGGHGIQATAAPSSCTPLVPDPTETLVAQNLPDGYWIEAFYFHKDDKYPDLIGYGLGFEKKPASITLFVNPKNIDSEDHRTTEWLPIHIQSMDFPVAMTFADLNGDGYNDIIICDRYGPNMGDLWDAETKDGGRVQWLKNPGNRYVKKYWDANRIGNSTGMHRLKAGHFTTRSVLQIMAIPIIPKSSDVTSPAPVIVFTPKDGGDTSYGPTSWEKDIPFANEFRLIHDMKVIPGKAPDLDTVLVAGREGTVYLYYDDACSKWCYVVIGKGLPQEGSNPYWGTGSVDIGKVHDDPIGYIATSEGFHGNVISVYIKKPDAPKGVASLLESSWTRIEIDNFGPLNSEHTGTVHHVATGDLDGTGVDAFAIACMGAPIGEAENQGVYVYRPVDLQAGKFARSKVTNRSAGRLAIAAFSNERLDIASISYYVPGYHTGPECPSLRINPNPFFSPLSTTDIRAHRLNNEVLLLVPRPTAIGSGSHSSMSLINVAGRRLHVYVLAANATLKLDPKDAVKVMHGKIIMKNSEGHDLERALAPERHQAATTAIVSPDGLIKAGSDGAVFLCMEYLHDHFHGPFHAMSDLPIANVFPPSVPPDVQALQFPFIKVDQLPWANNGNWDDFEFYNMTGFHVFFGDDAMEKICHVQLWTLGLGETARFHIHDTIPFCEIHCCISNGGGSAGMRWFADDVDEIDKNLELTKEYVEKNTKQAVCPSLYEHGPLWKVQDGFRAKPKLLSNGCADYPWHAWLASKFGDWKIPIVPPHKPENQAYDVWLAFEFPLSSFQY</sequence>
<dbReference type="Gene3D" id="2.60.120.990">
    <property type="match status" value="1"/>
</dbReference>
<feature type="domain" description="Aldos-2-ulose dehydratase beta-propeller" evidence="2">
    <location>
        <begin position="133"/>
        <end position="316"/>
    </location>
</feature>
<dbReference type="Proteomes" id="UP001465976">
    <property type="component" value="Unassembled WGS sequence"/>
</dbReference>
<dbReference type="Pfam" id="PF22301">
    <property type="entry name" value="AUDH_beta_propeller"/>
    <property type="match status" value="1"/>
</dbReference>